<evidence type="ECO:0000313" key="2">
    <source>
        <dbReference type="Proteomes" id="UP001631969"/>
    </source>
</evidence>
<comment type="caution">
    <text evidence="1">The sequence shown here is derived from an EMBL/GenBank/DDBJ whole genome shotgun (WGS) entry which is preliminary data.</text>
</comment>
<accession>A0ACC7P3T6</accession>
<sequence length="377" mass="42938">MKYAIHEADRQWAAGIWDKLAVKLKEECLRVGPKMPYIPENGAYGDMAERNLVWWTNGFWAGILWQMYNATNDPAYKETAEQIEARLDQGLEDYMGLDHDLGFLWLHTAVADYRLTGNPKSRIRGLHAASILAGRFQPAGEYIRAWNEGQDGIAIVDCLMNLPLLYWAAEQRKDSGMRQIAVKHADMALQYVLRPDGSANHLVVFDTETGEYLDNPGGQGYESGSSWTRGQSWAIYGMALSYRYTGKKDYLDAAKRAAHYFIANAAVNDYEVVIDFRAPEEPVYYDTTAAVCAACGLLELSEFVGEYEKPLYVKAALRLLRKIDEKFCQWDPAVDSIVSHGSGRYHRESDREVPIIYGDYFFLEAMLRLLDKDFLIW</sequence>
<proteinExistence type="predicted"/>
<dbReference type="Proteomes" id="UP001631969">
    <property type="component" value="Unassembled WGS sequence"/>
</dbReference>
<evidence type="ECO:0000313" key="1">
    <source>
        <dbReference type="EMBL" id="MFM9330909.1"/>
    </source>
</evidence>
<gene>
    <name evidence="1" type="ORF">ACI1P1_21695</name>
</gene>
<organism evidence="1 2">
    <name type="scientific">Paenibacillus mesotrionivorans</name>
    <dbReference type="NCBI Taxonomy" id="3160968"/>
    <lineage>
        <taxon>Bacteria</taxon>
        <taxon>Bacillati</taxon>
        <taxon>Bacillota</taxon>
        <taxon>Bacilli</taxon>
        <taxon>Bacillales</taxon>
        <taxon>Paenibacillaceae</taxon>
        <taxon>Paenibacillus</taxon>
    </lineage>
</organism>
<name>A0ACC7P3T6_9BACL</name>
<dbReference type="EMBL" id="JBJURJ010000015">
    <property type="protein sequence ID" value="MFM9330909.1"/>
    <property type="molecule type" value="Genomic_DNA"/>
</dbReference>
<keyword evidence="2" id="KW-1185">Reference proteome</keyword>
<protein>
    <submittedName>
        <fullName evidence="1">Glycoside hydrolase family 88 protein</fullName>
    </submittedName>
</protein>
<reference evidence="1" key="1">
    <citation type="submission" date="2024-12" db="EMBL/GenBank/DDBJ databases">
        <authorList>
            <person name="Wu N."/>
        </authorList>
    </citation>
    <scope>NUCLEOTIDE SEQUENCE</scope>
    <source>
        <strain evidence="1">P15</strain>
    </source>
</reference>
<keyword evidence="1" id="KW-0378">Hydrolase</keyword>